<dbReference type="Pfam" id="PF06985">
    <property type="entry name" value="HET"/>
    <property type="match status" value="1"/>
</dbReference>
<dbReference type="PANTHER" id="PTHR24148">
    <property type="entry name" value="ANKYRIN REPEAT DOMAIN-CONTAINING PROTEIN 39 HOMOLOG-RELATED"/>
    <property type="match status" value="1"/>
</dbReference>
<name>A0A7U2F6N4_PHANO</name>
<dbReference type="OrthoDB" id="2157530at2759"/>
<evidence type="ECO:0000313" key="3">
    <source>
        <dbReference type="Proteomes" id="UP000663193"/>
    </source>
</evidence>
<dbReference type="Proteomes" id="UP000663193">
    <property type="component" value="Chromosome 10"/>
</dbReference>
<dbReference type="InterPro" id="IPR052895">
    <property type="entry name" value="HetReg/Transcr_Mod"/>
</dbReference>
<evidence type="ECO:0000259" key="1">
    <source>
        <dbReference type="Pfam" id="PF06985"/>
    </source>
</evidence>
<protein>
    <recommendedName>
        <fullName evidence="1">Heterokaryon incompatibility domain-containing protein</fullName>
    </recommendedName>
</protein>
<dbReference type="EMBL" id="CP069032">
    <property type="protein sequence ID" value="QRC99596.1"/>
    <property type="molecule type" value="Genomic_DNA"/>
</dbReference>
<proteinExistence type="predicted"/>
<dbReference type="AlphaFoldDB" id="A0A7U2F6N4"/>
<organism evidence="2 3">
    <name type="scientific">Phaeosphaeria nodorum (strain SN15 / ATCC MYA-4574 / FGSC 10173)</name>
    <name type="common">Glume blotch fungus</name>
    <name type="synonym">Parastagonospora nodorum</name>
    <dbReference type="NCBI Taxonomy" id="321614"/>
    <lineage>
        <taxon>Eukaryota</taxon>
        <taxon>Fungi</taxon>
        <taxon>Dikarya</taxon>
        <taxon>Ascomycota</taxon>
        <taxon>Pezizomycotina</taxon>
        <taxon>Dothideomycetes</taxon>
        <taxon>Pleosporomycetidae</taxon>
        <taxon>Pleosporales</taxon>
        <taxon>Pleosporineae</taxon>
        <taxon>Phaeosphaeriaceae</taxon>
        <taxon>Parastagonospora</taxon>
    </lineage>
</organism>
<gene>
    <name evidence="2" type="ORF">JI435_150720</name>
</gene>
<evidence type="ECO:0000313" key="2">
    <source>
        <dbReference type="EMBL" id="QRC99596.1"/>
    </source>
</evidence>
<dbReference type="InterPro" id="IPR010730">
    <property type="entry name" value="HET"/>
</dbReference>
<keyword evidence="3" id="KW-1185">Reference proteome</keyword>
<sequence length="611" mass="70825">MIPDNSEDAGRRYCQLRLDAATASGPPHFDYQPLPPRHIRIIELQPGERSDPFRARFIVGSLDEPFEYDGLSYMWGDAAPVDRVVVDGAVIPIAWNLARALEYLRDNMNPEPLRIWIDAICINQHDDAERANQVGLMRLLYRKAECVRIWINEPDLDEESEALAALRKFQVREEEQKFGLGDDPDFWDPILPILENEYWSRAWIQQEIINARFLILHCMNASVIGTTVFEFRRAVELHLTRFIGVYLNISVYVKLWHSDRSPKAQEMFAFHGEARQRYKLIHLLHDKEGLLVSREHDRFYAIMHLAKDYRDGDLAVDYTKSLEQVMVDVATHHISRHQDLEFLLQSFPPIEDYLDSCEGLARPSWIPNCWLGRKDTGAVIASRGMIYSQCSHKSIDMSTMRLSVRGIKIDRLRKLFKSEQIFREMTVVQFWASALGQHLQPYMSDNAAGLPHDIYYTLSSYWLLEDFDHEFLKAALAYLYELNQVAELTNINIVEGNQALLPGWNDNTHAILQQFLIHVSIHNFTLTDKGSFGLTPRSNIREEDEVWMVLGCPHPIVLRQRDDGAYSYVCPAIITGLTDSLMEHEDFEKFTRETQPGEKIGEWRMEDIELV</sequence>
<reference evidence="3" key="1">
    <citation type="journal article" date="2021" name="BMC Genomics">
        <title>Chromosome-level genome assembly and manually-curated proteome of model necrotroph Parastagonospora nodorum Sn15 reveals a genome-wide trove of candidate effector homologs, and redundancy of virulence-related functions within an accessory chromosome.</title>
        <authorList>
            <person name="Bertazzoni S."/>
            <person name="Jones D.A.B."/>
            <person name="Phan H.T."/>
            <person name="Tan K.-C."/>
            <person name="Hane J.K."/>
        </authorList>
    </citation>
    <scope>NUCLEOTIDE SEQUENCE [LARGE SCALE GENOMIC DNA]</scope>
    <source>
        <strain evidence="3">SN15 / ATCC MYA-4574 / FGSC 10173)</strain>
    </source>
</reference>
<dbReference type="PANTHER" id="PTHR24148:SF81">
    <property type="entry name" value="HETEROKARYON INCOMPATIBILITY DOMAIN-CONTAINING PROTEIN"/>
    <property type="match status" value="1"/>
</dbReference>
<accession>A0A7U2F6N4</accession>
<dbReference type="VEuPathDB" id="FungiDB:JI435_150720"/>
<feature type="domain" description="Heterokaryon incompatibility" evidence="1">
    <location>
        <begin position="68"/>
        <end position="207"/>
    </location>
</feature>